<sequence length="329" mass="34716">MANEPVIIDGLETPANNIRAGLAATMRYGGRNVGARWGIRPGGNPFELTIVGSTITVQPGIMIFDPAWNASQAPYAWGMLSAFGGTLQAPDISTRRDVIAAEILDDNVDAHPADGDKLAQLRYIVGTGSEPTLTQNQYRLWSIEVPPADPAVKTDRRQWTTAAGGILRVPDNATMLALPDPGIGETIWREDVKALYVFGANSAGNGWARVSVGATQTLTGTNGLTQAPSGWAATWTATLDYPFVDFELECVRNGGNIPATDGNIGDTLMCTISSAAFRPGKTKEYHGSNGVGGGSVRIGNDGAVFVRTFTGANLGNATTVRVSSMYRVA</sequence>
<name>A0A850CAW2_9ACTN</name>
<dbReference type="AlphaFoldDB" id="A0A850CAW2"/>
<gene>
    <name evidence="1" type="ORF">HOQ43_10940</name>
</gene>
<dbReference type="EMBL" id="JABFXE010000451">
    <property type="protein sequence ID" value="NUQ88966.1"/>
    <property type="molecule type" value="Genomic_DNA"/>
</dbReference>
<reference evidence="1 2" key="1">
    <citation type="submission" date="2020-05" db="EMBL/GenBank/DDBJ databases">
        <title>DNA-SIP metagenomic assembled genomes.</title>
        <authorList>
            <person name="Yu J."/>
        </authorList>
    </citation>
    <scope>NUCLEOTIDE SEQUENCE [LARGE SCALE GENOMIC DNA]</scope>
    <source>
        <strain evidence="1">Bin5.27</strain>
    </source>
</reference>
<organism evidence="1 2">
    <name type="scientific">Glycomyces artemisiae</name>
    <dbReference type="NCBI Taxonomy" id="1076443"/>
    <lineage>
        <taxon>Bacteria</taxon>
        <taxon>Bacillati</taxon>
        <taxon>Actinomycetota</taxon>
        <taxon>Actinomycetes</taxon>
        <taxon>Glycomycetales</taxon>
        <taxon>Glycomycetaceae</taxon>
        <taxon>Glycomyces</taxon>
    </lineage>
</organism>
<evidence type="ECO:0000313" key="1">
    <source>
        <dbReference type="EMBL" id="NUQ88966.1"/>
    </source>
</evidence>
<proteinExistence type="predicted"/>
<evidence type="ECO:0000313" key="2">
    <source>
        <dbReference type="Proteomes" id="UP000574690"/>
    </source>
</evidence>
<dbReference type="Proteomes" id="UP000574690">
    <property type="component" value="Unassembled WGS sequence"/>
</dbReference>
<comment type="caution">
    <text evidence="1">The sequence shown here is derived from an EMBL/GenBank/DDBJ whole genome shotgun (WGS) entry which is preliminary data.</text>
</comment>
<protein>
    <submittedName>
        <fullName evidence="1">Uncharacterized protein</fullName>
    </submittedName>
</protein>
<accession>A0A850CAW2</accession>